<dbReference type="InterPro" id="IPR018484">
    <property type="entry name" value="FGGY_N"/>
</dbReference>
<evidence type="ECO:0000256" key="2">
    <source>
        <dbReference type="ARBA" id="ARBA00022679"/>
    </source>
</evidence>
<dbReference type="InterPro" id="IPR000577">
    <property type="entry name" value="Carb_kinase_FGGY"/>
</dbReference>
<organism evidence="5 6">
    <name type="scientific">Paenibacillus baekrokdamisoli</name>
    <dbReference type="NCBI Taxonomy" id="1712516"/>
    <lineage>
        <taxon>Bacteria</taxon>
        <taxon>Bacillati</taxon>
        <taxon>Bacillota</taxon>
        <taxon>Bacilli</taxon>
        <taxon>Bacillales</taxon>
        <taxon>Paenibacillaceae</taxon>
        <taxon>Paenibacillus</taxon>
    </lineage>
</organism>
<keyword evidence="6" id="KW-1185">Reference proteome</keyword>
<dbReference type="Proteomes" id="UP000275368">
    <property type="component" value="Chromosome"/>
</dbReference>
<evidence type="ECO:0000256" key="3">
    <source>
        <dbReference type="ARBA" id="ARBA00022777"/>
    </source>
</evidence>
<proteinExistence type="inferred from homology"/>
<sequence length="536" mass="57827">MNHIYHNYNKGNLIIAVDIGTTSVKVLAIHADKLLLHNNDADLVRAKTEEGYPLNEPKPGWFEQDPEVVVQAVMRSVRHLIEYNGIVSEDIKAISFSSAMHGLIVVDEEGAPLTSCMTWADLRAASYAKKLRENGQAEEIARRTGVPIHAMTPLCKLLWLREHDPVLFSKAHAFIGIKEFVLHRWFGAPYVMDESVAGGTGLYQLESRQWDGKALELVGVEPSRLPQLVPSTHVLRGMLPEAAAAMGLTLDVPVIVGAADGVLANLGAGAVESGIGAVTVGTSGAVRIAQDQPTGDAQGRLFCYALAEGLWIAGGPVNSGGVVLRWVRDKLFPVDAGDASKGSEATYEKLVSQAMEIPAGSDGLLALPHLAGERAPHWDEDARGVFFGLSLHHDRRHMIRASLEGIIFGLRSVAEAIAARSSRSDGLAPLREIRASGGFFRSSELRQLMADIFGCPVMLMETEDASAIGAAMLAVHALGEAPSLNQLAASIRITDRRQPNPEAVRVYNRLYPIYSSLYTALAPAFAEIAAFQRDEA</sequence>
<dbReference type="SUPFAM" id="SSF53067">
    <property type="entry name" value="Actin-like ATPase domain"/>
    <property type="match status" value="2"/>
</dbReference>
<keyword evidence="3 4" id="KW-0418">Kinase</keyword>
<dbReference type="GO" id="GO:0016301">
    <property type="term" value="F:kinase activity"/>
    <property type="evidence" value="ECO:0007669"/>
    <property type="project" value="UniProtKB-KW"/>
</dbReference>
<evidence type="ECO:0000313" key="5">
    <source>
        <dbReference type="EMBL" id="BBH19596.1"/>
    </source>
</evidence>
<protein>
    <submittedName>
        <fullName evidence="5">Gluconate kinase</fullName>
    </submittedName>
</protein>
<accession>A0A3G9IMS1</accession>
<dbReference type="EMBL" id="AP019308">
    <property type="protein sequence ID" value="BBH19596.1"/>
    <property type="molecule type" value="Genomic_DNA"/>
</dbReference>
<dbReference type="InterPro" id="IPR018485">
    <property type="entry name" value="FGGY_C"/>
</dbReference>
<dbReference type="RefSeq" id="WP_164522676.1">
    <property type="nucleotide sequence ID" value="NZ_AP019308.1"/>
</dbReference>
<dbReference type="KEGG" id="pbk:Back11_09410"/>
<dbReference type="Gene3D" id="3.30.420.40">
    <property type="match status" value="2"/>
</dbReference>
<comment type="similarity">
    <text evidence="1 4">Belongs to the FGGY kinase family.</text>
</comment>
<dbReference type="CDD" id="cd07770">
    <property type="entry name" value="ASKHA_NBD_FGGY_GntK"/>
    <property type="match status" value="1"/>
</dbReference>
<keyword evidence="2 4" id="KW-0808">Transferase</keyword>
<gene>
    <name evidence="5" type="ORF">Back11_09410</name>
</gene>
<dbReference type="PROSITE" id="PS00445">
    <property type="entry name" value="FGGY_KINASES_2"/>
    <property type="match status" value="1"/>
</dbReference>
<evidence type="ECO:0000256" key="1">
    <source>
        <dbReference type="ARBA" id="ARBA00009156"/>
    </source>
</evidence>
<dbReference type="InterPro" id="IPR050406">
    <property type="entry name" value="FGGY_Carb_Kinase"/>
</dbReference>
<dbReference type="InterPro" id="IPR018483">
    <property type="entry name" value="Carb_kinase_FGGY_CS"/>
</dbReference>
<dbReference type="GO" id="GO:0005975">
    <property type="term" value="P:carbohydrate metabolic process"/>
    <property type="evidence" value="ECO:0007669"/>
    <property type="project" value="InterPro"/>
</dbReference>
<dbReference type="Pfam" id="PF00370">
    <property type="entry name" value="FGGY_N"/>
    <property type="match status" value="1"/>
</dbReference>
<dbReference type="PROSITE" id="PS00933">
    <property type="entry name" value="FGGY_KINASES_1"/>
    <property type="match status" value="1"/>
</dbReference>
<dbReference type="AlphaFoldDB" id="A0A3G9IMS1"/>
<evidence type="ECO:0000313" key="6">
    <source>
        <dbReference type="Proteomes" id="UP000275368"/>
    </source>
</evidence>
<reference evidence="5 6" key="1">
    <citation type="submission" date="2018-11" db="EMBL/GenBank/DDBJ databases">
        <title>Complete genome sequence of Paenibacillus baekrokdamisoli strain KCTC 33723.</title>
        <authorList>
            <person name="Kang S.W."/>
            <person name="Lee K.C."/>
            <person name="Kim K.K."/>
            <person name="Kim J.S."/>
            <person name="Kim D.S."/>
            <person name="Ko S.H."/>
            <person name="Yang S.H."/>
            <person name="Lee J.S."/>
        </authorList>
    </citation>
    <scope>NUCLEOTIDE SEQUENCE [LARGE SCALE GENOMIC DNA]</scope>
    <source>
        <strain evidence="5 6">KCTC 33723</strain>
    </source>
</reference>
<dbReference type="PANTHER" id="PTHR43095">
    <property type="entry name" value="SUGAR KINASE"/>
    <property type="match status" value="1"/>
</dbReference>
<name>A0A3G9IMS1_9BACL</name>
<dbReference type="Pfam" id="PF02782">
    <property type="entry name" value="FGGY_C"/>
    <property type="match status" value="1"/>
</dbReference>
<dbReference type="PANTHER" id="PTHR43095:SF2">
    <property type="entry name" value="GLUCONOKINASE"/>
    <property type="match status" value="1"/>
</dbReference>
<dbReference type="GO" id="GO:0016773">
    <property type="term" value="F:phosphotransferase activity, alcohol group as acceptor"/>
    <property type="evidence" value="ECO:0007669"/>
    <property type="project" value="InterPro"/>
</dbReference>
<evidence type="ECO:0000256" key="4">
    <source>
        <dbReference type="RuleBase" id="RU003733"/>
    </source>
</evidence>
<dbReference type="PIRSF" id="PIRSF000538">
    <property type="entry name" value="GlpK"/>
    <property type="match status" value="1"/>
</dbReference>
<dbReference type="InterPro" id="IPR043129">
    <property type="entry name" value="ATPase_NBD"/>
</dbReference>